<dbReference type="AlphaFoldDB" id="A0AAP0K7E3"/>
<name>A0AAP0K7E3_9MAGN</name>
<accession>A0AAP0K7E3</accession>
<comment type="caution">
    <text evidence="1">The sequence shown here is derived from an EMBL/GenBank/DDBJ whole genome shotgun (WGS) entry which is preliminary data.</text>
</comment>
<evidence type="ECO:0000313" key="1">
    <source>
        <dbReference type="EMBL" id="KAK9147361.1"/>
    </source>
</evidence>
<sequence length="174" mass="19693">MSSAMEDDTETFSIESYSYRFSITEAQDGSFRAYLEPSNQNQSTPPKTQSNDTQDFNFPTKTLFHLDLSHSPPSKSVSSSPRNIPICSNSTIKQSFQSRHCKCFKGCWRNSIRCVREYLGWLRLSINGCTGSRVKTEQKQMSGVYCCADRADYENSIIEAVIYCKQSWVSALSA</sequence>
<proteinExistence type="predicted"/>
<organism evidence="1 2">
    <name type="scientific">Stephania cephalantha</name>
    <dbReference type="NCBI Taxonomy" id="152367"/>
    <lineage>
        <taxon>Eukaryota</taxon>
        <taxon>Viridiplantae</taxon>
        <taxon>Streptophyta</taxon>
        <taxon>Embryophyta</taxon>
        <taxon>Tracheophyta</taxon>
        <taxon>Spermatophyta</taxon>
        <taxon>Magnoliopsida</taxon>
        <taxon>Ranunculales</taxon>
        <taxon>Menispermaceae</taxon>
        <taxon>Menispermoideae</taxon>
        <taxon>Cissampelideae</taxon>
        <taxon>Stephania</taxon>
    </lineage>
</organism>
<reference evidence="1 2" key="1">
    <citation type="submission" date="2024-01" db="EMBL/GenBank/DDBJ databases">
        <title>Genome assemblies of Stephania.</title>
        <authorList>
            <person name="Yang L."/>
        </authorList>
    </citation>
    <scope>NUCLEOTIDE SEQUENCE [LARGE SCALE GENOMIC DNA]</scope>
    <source>
        <strain evidence="1">JXDWG</strain>
        <tissue evidence="1">Leaf</tissue>
    </source>
</reference>
<protein>
    <submittedName>
        <fullName evidence="1">Uncharacterized protein</fullName>
    </submittedName>
</protein>
<gene>
    <name evidence="1" type="ORF">Scep_006118</name>
</gene>
<dbReference type="EMBL" id="JBBNAG010000003">
    <property type="protein sequence ID" value="KAK9147361.1"/>
    <property type="molecule type" value="Genomic_DNA"/>
</dbReference>
<keyword evidence="2" id="KW-1185">Reference proteome</keyword>
<dbReference type="Proteomes" id="UP001419268">
    <property type="component" value="Unassembled WGS sequence"/>
</dbReference>
<evidence type="ECO:0000313" key="2">
    <source>
        <dbReference type="Proteomes" id="UP001419268"/>
    </source>
</evidence>